<dbReference type="EMBL" id="AMQN01010627">
    <property type="status" value="NOT_ANNOTATED_CDS"/>
    <property type="molecule type" value="Genomic_DNA"/>
</dbReference>
<proteinExistence type="predicted"/>
<reference evidence="2" key="3">
    <citation type="submission" date="2015-06" db="UniProtKB">
        <authorList>
            <consortium name="EnsemblMetazoa"/>
        </authorList>
    </citation>
    <scope>IDENTIFICATION</scope>
</reference>
<dbReference type="AlphaFoldDB" id="R7U2Y9"/>
<sequence length="118" mass="13321">MDATYIEIYFRQKNSFAFKTFGKKLKVFGTKMLCRVPKGKGQQAAGLPNNREYGNPLWEVPSRLSDSISIVNASVVFHLAESERSVKNVWSLFNHEPVTGSLTSGLWNLDTWNAYAAF</sequence>
<organism evidence="1">
    <name type="scientific">Capitella teleta</name>
    <name type="common">Polychaete worm</name>
    <dbReference type="NCBI Taxonomy" id="283909"/>
    <lineage>
        <taxon>Eukaryota</taxon>
        <taxon>Metazoa</taxon>
        <taxon>Spiralia</taxon>
        <taxon>Lophotrochozoa</taxon>
        <taxon>Annelida</taxon>
        <taxon>Polychaeta</taxon>
        <taxon>Sedentaria</taxon>
        <taxon>Scolecida</taxon>
        <taxon>Capitellidae</taxon>
        <taxon>Capitella</taxon>
    </lineage>
</organism>
<reference evidence="3" key="1">
    <citation type="submission" date="2012-12" db="EMBL/GenBank/DDBJ databases">
        <authorList>
            <person name="Hellsten U."/>
            <person name="Grimwood J."/>
            <person name="Chapman J.A."/>
            <person name="Shapiro H."/>
            <person name="Aerts A."/>
            <person name="Otillar R.P."/>
            <person name="Terry A.Y."/>
            <person name="Boore J.L."/>
            <person name="Simakov O."/>
            <person name="Marletaz F."/>
            <person name="Cho S.-J."/>
            <person name="Edsinger-Gonzales E."/>
            <person name="Havlak P."/>
            <person name="Kuo D.-H."/>
            <person name="Larsson T."/>
            <person name="Lv J."/>
            <person name="Arendt D."/>
            <person name="Savage R."/>
            <person name="Osoegawa K."/>
            <person name="de Jong P."/>
            <person name="Lindberg D.R."/>
            <person name="Seaver E.C."/>
            <person name="Weisblat D.A."/>
            <person name="Putnam N.H."/>
            <person name="Grigoriev I.V."/>
            <person name="Rokhsar D.S."/>
        </authorList>
    </citation>
    <scope>NUCLEOTIDE SEQUENCE</scope>
    <source>
        <strain evidence="3">I ESC-2004</strain>
    </source>
</reference>
<evidence type="ECO:0000313" key="1">
    <source>
        <dbReference type="EMBL" id="ELT98036.1"/>
    </source>
</evidence>
<dbReference type="EnsemblMetazoa" id="CapteT197560">
    <property type="protein sequence ID" value="CapteP197560"/>
    <property type="gene ID" value="CapteG197560"/>
</dbReference>
<accession>R7U2Y9</accession>
<protein>
    <submittedName>
        <fullName evidence="1 2">Uncharacterized protein</fullName>
    </submittedName>
</protein>
<evidence type="ECO:0000313" key="3">
    <source>
        <dbReference type="Proteomes" id="UP000014760"/>
    </source>
</evidence>
<dbReference type="HOGENOM" id="CLU_2075375_0_0_1"/>
<reference evidence="1 3" key="2">
    <citation type="journal article" date="2013" name="Nature">
        <title>Insights into bilaterian evolution from three spiralian genomes.</title>
        <authorList>
            <person name="Simakov O."/>
            <person name="Marletaz F."/>
            <person name="Cho S.J."/>
            <person name="Edsinger-Gonzales E."/>
            <person name="Havlak P."/>
            <person name="Hellsten U."/>
            <person name="Kuo D.H."/>
            <person name="Larsson T."/>
            <person name="Lv J."/>
            <person name="Arendt D."/>
            <person name="Savage R."/>
            <person name="Osoegawa K."/>
            <person name="de Jong P."/>
            <person name="Grimwood J."/>
            <person name="Chapman J.A."/>
            <person name="Shapiro H."/>
            <person name="Aerts A."/>
            <person name="Otillar R.P."/>
            <person name="Terry A.Y."/>
            <person name="Boore J.L."/>
            <person name="Grigoriev I.V."/>
            <person name="Lindberg D.R."/>
            <person name="Seaver E.C."/>
            <person name="Weisblat D.A."/>
            <person name="Putnam N.H."/>
            <person name="Rokhsar D.S."/>
        </authorList>
    </citation>
    <scope>NUCLEOTIDE SEQUENCE</scope>
    <source>
        <strain evidence="1 3">I ESC-2004</strain>
    </source>
</reference>
<name>R7U2Y9_CAPTE</name>
<gene>
    <name evidence="1" type="ORF">CAPTEDRAFT_197560</name>
</gene>
<keyword evidence="3" id="KW-1185">Reference proteome</keyword>
<dbReference type="Proteomes" id="UP000014760">
    <property type="component" value="Unassembled WGS sequence"/>
</dbReference>
<dbReference type="EMBL" id="KB308278">
    <property type="protein sequence ID" value="ELT98036.1"/>
    <property type="molecule type" value="Genomic_DNA"/>
</dbReference>
<evidence type="ECO:0000313" key="2">
    <source>
        <dbReference type="EnsemblMetazoa" id="CapteP197560"/>
    </source>
</evidence>